<evidence type="ECO:0000256" key="6">
    <source>
        <dbReference type="ARBA" id="ARBA00022919"/>
    </source>
</evidence>
<evidence type="ECO:0000313" key="13">
    <source>
        <dbReference type="WBParaSite" id="MBELARI_LOCUS6564"/>
    </source>
</evidence>
<dbReference type="InterPro" id="IPR045022">
    <property type="entry name" value="KDSR-like"/>
</dbReference>
<reference evidence="13" key="1">
    <citation type="submission" date="2024-02" db="UniProtKB">
        <authorList>
            <consortium name="WormBaseParasite"/>
        </authorList>
    </citation>
    <scope>IDENTIFICATION</scope>
</reference>
<sequence>MHALAWWIVGGVLVAALFLFFVFALYFSIPSKRKFELKGKHALVTGGSKGIGKQLALSLLSRGANVTIVARNERDLKSATTELQTYADQRGQGQKVQWESADLCGAYDQIEPIVRKAEETFGPVDVLINNAGHSVQDSFEKLPVESFEDQMRVNYLSAVHMTRAVVGSMQERRAGHISFVSSAAGQCAIYGYTAYSPTKFALRGLADSLHMEFLPYKISVAVLYPPNTDTEGFQLEIDTMPLETKLISEAAGLFSPKDVAEAHINDIINGETATAMGLDGWMLGVLTAGASPEHNLFRAVVQTLLSGIFRAVMLLYLGYFNGIVKKCYKGRLASAANR</sequence>
<keyword evidence="8" id="KW-0443">Lipid metabolism</keyword>
<evidence type="ECO:0000256" key="4">
    <source>
        <dbReference type="ARBA" id="ARBA00022824"/>
    </source>
</evidence>
<evidence type="ECO:0000256" key="7">
    <source>
        <dbReference type="ARBA" id="ARBA00023002"/>
    </source>
</evidence>
<evidence type="ECO:0000256" key="10">
    <source>
        <dbReference type="RuleBase" id="RU000363"/>
    </source>
</evidence>
<evidence type="ECO:0000256" key="5">
    <source>
        <dbReference type="ARBA" id="ARBA00022857"/>
    </source>
</evidence>
<dbReference type="PANTHER" id="PTHR43550">
    <property type="entry name" value="3-KETODIHYDROSPHINGOSINE REDUCTASE"/>
    <property type="match status" value="1"/>
</dbReference>
<protein>
    <recommendedName>
        <fullName evidence="9">3-dehydrosphinganine reductase</fullName>
        <ecNumber evidence="9">1.1.1.102</ecNumber>
    </recommendedName>
</protein>
<dbReference type="GO" id="GO:0005789">
    <property type="term" value="C:endoplasmic reticulum membrane"/>
    <property type="evidence" value="ECO:0007669"/>
    <property type="project" value="TreeGrafter"/>
</dbReference>
<dbReference type="CDD" id="cd08939">
    <property type="entry name" value="KDSR-like_SDR_c"/>
    <property type="match status" value="1"/>
</dbReference>
<organism evidence="12 13">
    <name type="scientific">Mesorhabditis belari</name>
    <dbReference type="NCBI Taxonomy" id="2138241"/>
    <lineage>
        <taxon>Eukaryota</taxon>
        <taxon>Metazoa</taxon>
        <taxon>Ecdysozoa</taxon>
        <taxon>Nematoda</taxon>
        <taxon>Chromadorea</taxon>
        <taxon>Rhabditida</taxon>
        <taxon>Rhabditina</taxon>
        <taxon>Rhabditomorpha</taxon>
        <taxon>Rhabditoidea</taxon>
        <taxon>Rhabditidae</taxon>
        <taxon>Mesorhabditinae</taxon>
        <taxon>Mesorhabditis</taxon>
    </lineage>
</organism>
<keyword evidence="4" id="KW-0256">Endoplasmic reticulum</keyword>
<keyword evidence="7" id="KW-0560">Oxidoreductase</keyword>
<dbReference type="PRINTS" id="PR00081">
    <property type="entry name" value="GDHRDH"/>
</dbReference>
<dbReference type="Pfam" id="PF00106">
    <property type="entry name" value="adh_short"/>
    <property type="match status" value="1"/>
</dbReference>
<dbReference type="InterPro" id="IPR036291">
    <property type="entry name" value="NAD(P)-bd_dom_sf"/>
</dbReference>
<dbReference type="GO" id="GO:0030148">
    <property type="term" value="P:sphingolipid biosynthetic process"/>
    <property type="evidence" value="ECO:0007669"/>
    <property type="project" value="InterPro"/>
</dbReference>
<comment type="subcellular location">
    <subcellularLocation>
        <location evidence="1">Endoplasmic reticulum</location>
    </subcellularLocation>
</comment>
<keyword evidence="11" id="KW-0812">Transmembrane</keyword>
<feature type="transmembrane region" description="Helical" evidence="11">
    <location>
        <begin position="6"/>
        <end position="29"/>
    </location>
</feature>
<accession>A0AAF3FHT1</accession>
<dbReference type="AlphaFoldDB" id="A0AAF3FHT1"/>
<dbReference type="WBParaSite" id="MBELARI_LOCUS6564">
    <property type="protein sequence ID" value="MBELARI_LOCUS6564"/>
    <property type="gene ID" value="MBELARI_LOCUS6564"/>
</dbReference>
<dbReference type="PANTHER" id="PTHR43550:SF3">
    <property type="entry name" value="3-KETODIHYDROSPHINGOSINE REDUCTASE"/>
    <property type="match status" value="1"/>
</dbReference>
<dbReference type="GO" id="GO:0047560">
    <property type="term" value="F:3-dehydrosphinganine reductase activity"/>
    <property type="evidence" value="ECO:0007669"/>
    <property type="project" value="UniProtKB-EC"/>
</dbReference>
<dbReference type="EC" id="1.1.1.102" evidence="9"/>
<comment type="pathway">
    <text evidence="2">Lipid metabolism; sphingolipid metabolism.</text>
</comment>
<dbReference type="SUPFAM" id="SSF51735">
    <property type="entry name" value="NAD(P)-binding Rossmann-fold domains"/>
    <property type="match status" value="1"/>
</dbReference>
<name>A0AAF3FHT1_9BILA</name>
<dbReference type="Gene3D" id="3.40.50.720">
    <property type="entry name" value="NAD(P)-binding Rossmann-like Domain"/>
    <property type="match status" value="1"/>
</dbReference>
<dbReference type="Proteomes" id="UP000887575">
    <property type="component" value="Unassembled WGS sequence"/>
</dbReference>
<keyword evidence="5" id="KW-0521">NADP</keyword>
<evidence type="ECO:0000256" key="8">
    <source>
        <dbReference type="ARBA" id="ARBA00023098"/>
    </source>
</evidence>
<dbReference type="GO" id="GO:0006666">
    <property type="term" value="P:3-keto-sphinganine metabolic process"/>
    <property type="evidence" value="ECO:0007669"/>
    <property type="project" value="InterPro"/>
</dbReference>
<evidence type="ECO:0000313" key="12">
    <source>
        <dbReference type="Proteomes" id="UP000887575"/>
    </source>
</evidence>
<evidence type="ECO:0000256" key="1">
    <source>
        <dbReference type="ARBA" id="ARBA00004240"/>
    </source>
</evidence>
<comment type="pathway">
    <text evidence="3">Sphingolipid metabolism.</text>
</comment>
<keyword evidence="11" id="KW-0472">Membrane</keyword>
<proteinExistence type="inferred from homology"/>
<evidence type="ECO:0000256" key="11">
    <source>
        <dbReference type="SAM" id="Phobius"/>
    </source>
</evidence>
<dbReference type="FunFam" id="3.40.50.720:FF:000468">
    <property type="entry name" value="Short-chain dehydrogenase, putative"/>
    <property type="match status" value="1"/>
</dbReference>
<keyword evidence="11" id="KW-1133">Transmembrane helix</keyword>
<keyword evidence="12" id="KW-1185">Reference proteome</keyword>
<evidence type="ECO:0000256" key="9">
    <source>
        <dbReference type="ARBA" id="ARBA00026112"/>
    </source>
</evidence>
<dbReference type="PRINTS" id="PR00080">
    <property type="entry name" value="SDRFAMILY"/>
</dbReference>
<comment type="similarity">
    <text evidence="10">Belongs to the short-chain dehydrogenases/reductases (SDR) family.</text>
</comment>
<dbReference type="InterPro" id="IPR002347">
    <property type="entry name" value="SDR_fam"/>
</dbReference>
<keyword evidence="6" id="KW-0746">Sphingolipid metabolism</keyword>
<evidence type="ECO:0000256" key="2">
    <source>
        <dbReference type="ARBA" id="ARBA00004760"/>
    </source>
</evidence>
<evidence type="ECO:0000256" key="3">
    <source>
        <dbReference type="ARBA" id="ARBA00004991"/>
    </source>
</evidence>